<dbReference type="EMBL" id="CAICTM010000832">
    <property type="protein sequence ID" value="CAB9517127.1"/>
    <property type="molecule type" value="Genomic_DNA"/>
</dbReference>
<reference evidence="1" key="1">
    <citation type="submission" date="2020-06" db="EMBL/GenBank/DDBJ databases">
        <authorList>
            <consortium name="Plant Systems Biology data submission"/>
        </authorList>
    </citation>
    <scope>NUCLEOTIDE SEQUENCE</scope>
    <source>
        <strain evidence="1">D6</strain>
    </source>
</reference>
<accession>A0A9N8E9R7</accession>
<comment type="caution">
    <text evidence="1">The sequence shown here is derived from an EMBL/GenBank/DDBJ whole genome shotgun (WGS) entry which is preliminary data.</text>
</comment>
<sequence length="251" mass="27647">MMKEFNSSSLHLLDSIANGIQFLQRGNASSAISEFKAALMSLKRQIDQTRQSSEIQNKKDQEQDLLGEWTDHGGFSIQSLSIAHKTWLKEECGLFLLFPKVFRICKTQGSMNALECRSCLIVLLYNLGLAYDLQAKSGPVGATYKCMERAIFFYQAALEAAVSTDHARSVAVLANMKLVLLATINNLARLESLQLCSEGLNTCLDWAGDLLCSTTNVPLEEDVDEDYQFLLQSLGPSLQLDAFVLPAAPAA</sequence>
<protein>
    <submittedName>
        <fullName evidence="1">Uncharacterized protein</fullName>
    </submittedName>
</protein>
<organism evidence="1 2">
    <name type="scientific">Seminavis robusta</name>
    <dbReference type="NCBI Taxonomy" id="568900"/>
    <lineage>
        <taxon>Eukaryota</taxon>
        <taxon>Sar</taxon>
        <taxon>Stramenopiles</taxon>
        <taxon>Ochrophyta</taxon>
        <taxon>Bacillariophyta</taxon>
        <taxon>Bacillariophyceae</taxon>
        <taxon>Bacillariophycidae</taxon>
        <taxon>Naviculales</taxon>
        <taxon>Naviculaceae</taxon>
        <taxon>Seminavis</taxon>
    </lineage>
</organism>
<dbReference type="Proteomes" id="UP001153069">
    <property type="component" value="Unassembled WGS sequence"/>
</dbReference>
<dbReference type="AlphaFoldDB" id="A0A9N8E9R7"/>
<keyword evidence="2" id="KW-1185">Reference proteome</keyword>
<evidence type="ECO:0000313" key="1">
    <source>
        <dbReference type="EMBL" id="CAB9517127.1"/>
    </source>
</evidence>
<gene>
    <name evidence="1" type="ORF">SEMRO_833_G208570.1</name>
</gene>
<evidence type="ECO:0000313" key="2">
    <source>
        <dbReference type="Proteomes" id="UP001153069"/>
    </source>
</evidence>
<proteinExistence type="predicted"/>
<name>A0A9N8E9R7_9STRA</name>